<evidence type="ECO:0000313" key="14">
    <source>
        <dbReference type="EMBL" id="EUB59886.1"/>
    </source>
</evidence>
<protein>
    <recommendedName>
        <fullName evidence="4">Negative elongation factor E</fullName>
    </recommendedName>
</protein>
<dbReference type="KEGG" id="egl:EGR_05212"/>
<comment type="caution">
    <text evidence="14">The sequence shown here is derived from an EMBL/GenBank/DDBJ whole genome shotgun (WGS) entry which is preliminary data.</text>
</comment>
<evidence type="ECO:0000256" key="8">
    <source>
        <dbReference type="ARBA" id="ARBA00023015"/>
    </source>
</evidence>
<evidence type="ECO:0000256" key="4">
    <source>
        <dbReference type="ARBA" id="ARBA00014464"/>
    </source>
</evidence>
<evidence type="ECO:0000256" key="10">
    <source>
        <dbReference type="ARBA" id="ARBA00023242"/>
    </source>
</evidence>
<dbReference type="GO" id="GO:0032021">
    <property type="term" value="C:NELF complex"/>
    <property type="evidence" value="ECO:0007669"/>
    <property type="project" value="InterPro"/>
</dbReference>
<feature type="compositionally biased region" description="Basic and acidic residues" evidence="12">
    <location>
        <begin position="1"/>
        <end position="12"/>
    </location>
</feature>
<proteinExistence type="inferred from homology"/>
<feature type="region of interest" description="Disordered" evidence="12">
    <location>
        <begin position="275"/>
        <end position="336"/>
    </location>
</feature>
<sequence length="336" mass="37755">MSKTRDPSLHEDSQDDISLSNNGFDDEGFSSFLPQMCNQLSEEEIALRNEMKLLKQAKKLLSDLNQELVSQRVKPESQTKSSRTTEQAKEEAMKLLKSGAISFDTGNERHVFKRKLKESEGGDSEDISEPGKGRKPSLYDNFVAGERVNPTISPTNKQKPSTPLHDAPQDSRNDFGKRMSLHKPGLPDFEGEGRRPTGGSTIYISFNDINEANVREILEPYGPILNIRVDEKKCYGFVTLKSPDMAEKALMLDRTRYNNHRLRVNYARRQHRAHDVNFEDNLERSSPRPIPRGGGNANALPRMASQSPPSRGDKASPSSSLSTSNRNLVNYSDVDY</sequence>
<feature type="compositionally biased region" description="Basic and acidic residues" evidence="12">
    <location>
        <begin position="167"/>
        <end position="177"/>
    </location>
</feature>
<dbReference type="RefSeq" id="XP_024351082.1">
    <property type="nucleotide sequence ID" value="XM_024494461.1"/>
</dbReference>
<evidence type="ECO:0000256" key="1">
    <source>
        <dbReference type="ARBA" id="ARBA00004123"/>
    </source>
</evidence>
<comment type="similarity">
    <text evidence="3">Belongs to the RRM NELF-E family.</text>
</comment>
<reference evidence="14 15" key="1">
    <citation type="journal article" date="2013" name="Nat. Genet.">
        <title>The genome of the hydatid tapeworm Echinococcus granulosus.</title>
        <authorList>
            <person name="Zheng H."/>
            <person name="Zhang W."/>
            <person name="Zhang L."/>
            <person name="Zhang Z."/>
            <person name="Li J."/>
            <person name="Lu G."/>
            <person name="Zhu Y."/>
            <person name="Wang Y."/>
            <person name="Huang Y."/>
            <person name="Liu J."/>
            <person name="Kang H."/>
            <person name="Chen J."/>
            <person name="Wang L."/>
            <person name="Chen A."/>
            <person name="Yu S."/>
            <person name="Gao Z."/>
            <person name="Jin L."/>
            <person name="Gu W."/>
            <person name="Wang Z."/>
            <person name="Zhao L."/>
            <person name="Shi B."/>
            <person name="Wen H."/>
            <person name="Lin R."/>
            <person name="Jones M.K."/>
            <person name="Brejova B."/>
            <person name="Vinar T."/>
            <person name="Zhao G."/>
            <person name="McManus D.P."/>
            <person name="Chen Z."/>
            <person name="Zhou Y."/>
            <person name="Wang S."/>
        </authorList>
    </citation>
    <scope>NUCLEOTIDE SEQUENCE [LARGE SCALE GENOMIC DNA]</scope>
</reference>
<feature type="domain" description="RRM" evidence="13">
    <location>
        <begin position="200"/>
        <end position="269"/>
    </location>
</feature>
<evidence type="ECO:0000256" key="9">
    <source>
        <dbReference type="ARBA" id="ARBA00023163"/>
    </source>
</evidence>
<feature type="compositionally biased region" description="Polar residues" evidence="12">
    <location>
        <begin position="150"/>
        <end position="161"/>
    </location>
</feature>
<dbReference type="InterPro" id="IPR035979">
    <property type="entry name" value="RBD_domain_sf"/>
</dbReference>
<evidence type="ECO:0000256" key="2">
    <source>
        <dbReference type="ARBA" id="ARBA00004286"/>
    </source>
</evidence>
<evidence type="ECO:0000256" key="11">
    <source>
        <dbReference type="PROSITE-ProRule" id="PRU00176"/>
    </source>
</evidence>
<dbReference type="CDD" id="cd00590">
    <property type="entry name" value="RRM_SF"/>
    <property type="match status" value="1"/>
</dbReference>
<keyword evidence="6" id="KW-0678">Repressor</keyword>
<dbReference type="Gene3D" id="3.30.70.330">
    <property type="match status" value="1"/>
</dbReference>
<dbReference type="SMART" id="SM00360">
    <property type="entry name" value="RRM"/>
    <property type="match status" value="1"/>
</dbReference>
<dbReference type="GO" id="GO:0003746">
    <property type="term" value="F:translation elongation factor activity"/>
    <property type="evidence" value="ECO:0007669"/>
    <property type="project" value="UniProtKB-KW"/>
</dbReference>
<dbReference type="OMA" id="RTRYNNH"/>
<dbReference type="OrthoDB" id="378874at2759"/>
<evidence type="ECO:0000256" key="12">
    <source>
        <dbReference type="SAM" id="MobiDB-lite"/>
    </source>
</evidence>
<dbReference type="GeneID" id="36340927"/>
<feature type="region of interest" description="Disordered" evidence="12">
    <location>
        <begin position="1"/>
        <end position="31"/>
    </location>
</feature>
<keyword evidence="9" id="KW-0804">Transcription</keyword>
<dbReference type="PANTHER" id="PTHR17250:SF0">
    <property type="entry name" value="NEGATIVE ELONGATION FACTOR E"/>
    <property type="match status" value="1"/>
</dbReference>
<dbReference type="GO" id="GO:0034244">
    <property type="term" value="P:negative regulation of transcription elongation by RNA polymerase II"/>
    <property type="evidence" value="ECO:0007669"/>
    <property type="project" value="TreeGrafter"/>
</dbReference>
<evidence type="ECO:0000259" key="13">
    <source>
        <dbReference type="PROSITE" id="PS50102"/>
    </source>
</evidence>
<feature type="region of interest" description="Disordered" evidence="12">
    <location>
        <begin position="69"/>
        <end position="91"/>
    </location>
</feature>
<gene>
    <name evidence="14" type="ORF">EGR_05212</name>
</gene>
<keyword evidence="10" id="KW-0539">Nucleus</keyword>
<dbReference type="CTD" id="36340927"/>
<dbReference type="InterPro" id="IPR012677">
    <property type="entry name" value="Nucleotide-bd_a/b_plait_sf"/>
</dbReference>
<keyword evidence="5" id="KW-0158">Chromosome</keyword>
<dbReference type="GO" id="GO:0003723">
    <property type="term" value="F:RNA binding"/>
    <property type="evidence" value="ECO:0007669"/>
    <property type="project" value="UniProtKB-UniRule"/>
</dbReference>
<dbReference type="InterPro" id="IPR033102">
    <property type="entry name" value="NELFE"/>
</dbReference>
<keyword evidence="15" id="KW-1185">Reference proteome</keyword>
<feature type="compositionally biased region" description="Basic and acidic residues" evidence="12">
    <location>
        <begin position="275"/>
        <end position="286"/>
    </location>
</feature>
<feature type="compositionally biased region" description="Polar residues" evidence="12">
    <location>
        <begin position="76"/>
        <end position="85"/>
    </location>
</feature>
<evidence type="ECO:0000256" key="7">
    <source>
        <dbReference type="ARBA" id="ARBA00022884"/>
    </source>
</evidence>
<dbReference type="InterPro" id="IPR000504">
    <property type="entry name" value="RRM_dom"/>
</dbReference>
<dbReference type="PROSITE" id="PS50102">
    <property type="entry name" value="RRM"/>
    <property type="match status" value="1"/>
</dbReference>
<dbReference type="PANTHER" id="PTHR17250">
    <property type="entry name" value="NEGATIVE ELONGATION FACTOR E"/>
    <property type="match status" value="1"/>
</dbReference>
<keyword evidence="8" id="KW-0805">Transcription regulation</keyword>
<keyword evidence="14" id="KW-0648">Protein biosynthesis</keyword>
<keyword evidence="7 11" id="KW-0694">RNA-binding</keyword>
<evidence type="ECO:0000256" key="5">
    <source>
        <dbReference type="ARBA" id="ARBA00022454"/>
    </source>
</evidence>
<dbReference type="Pfam" id="PF00076">
    <property type="entry name" value="RRM_1"/>
    <property type="match status" value="1"/>
</dbReference>
<dbReference type="EMBL" id="APAU02000037">
    <property type="protein sequence ID" value="EUB59886.1"/>
    <property type="molecule type" value="Genomic_DNA"/>
</dbReference>
<name>W6UFY1_ECHGR</name>
<evidence type="ECO:0000313" key="15">
    <source>
        <dbReference type="Proteomes" id="UP000019149"/>
    </source>
</evidence>
<evidence type="ECO:0000256" key="6">
    <source>
        <dbReference type="ARBA" id="ARBA00022491"/>
    </source>
</evidence>
<dbReference type="Proteomes" id="UP000019149">
    <property type="component" value="Unassembled WGS sequence"/>
</dbReference>
<dbReference type="AlphaFoldDB" id="W6UFY1"/>
<dbReference type="GO" id="GO:0005694">
    <property type="term" value="C:chromosome"/>
    <property type="evidence" value="ECO:0007669"/>
    <property type="project" value="UniProtKB-SubCell"/>
</dbReference>
<comment type="subcellular location">
    <subcellularLocation>
        <location evidence="2">Chromosome</location>
    </subcellularLocation>
    <subcellularLocation>
        <location evidence="1">Nucleus</location>
    </subcellularLocation>
</comment>
<dbReference type="SUPFAM" id="SSF54928">
    <property type="entry name" value="RNA-binding domain, RBD"/>
    <property type="match status" value="1"/>
</dbReference>
<keyword evidence="14" id="KW-0251">Elongation factor</keyword>
<evidence type="ECO:0000256" key="3">
    <source>
        <dbReference type="ARBA" id="ARBA00006120"/>
    </source>
</evidence>
<organism evidence="14 15">
    <name type="scientific">Echinococcus granulosus</name>
    <name type="common">Hydatid tapeworm</name>
    <dbReference type="NCBI Taxonomy" id="6210"/>
    <lineage>
        <taxon>Eukaryota</taxon>
        <taxon>Metazoa</taxon>
        <taxon>Spiralia</taxon>
        <taxon>Lophotrochozoa</taxon>
        <taxon>Platyhelminthes</taxon>
        <taxon>Cestoda</taxon>
        <taxon>Eucestoda</taxon>
        <taxon>Cyclophyllidea</taxon>
        <taxon>Taeniidae</taxon>
        <taxon>Echinococcus</taxon>
        <taxon>Echinococcus granulosus group</taxon>
    </lineage>
</organism>
<feature type="region of interest" description="Disordered" evidence="12">
    <location>
        <begin position="114"/>
        <end position="194"/>
    </location>
</feature>
<accession>W6UFY1</accession>